<organism evidence="7">
    <name type="scientific">Phlebotomus arabicus</name>
    <dbReference type="NCBI Taxonomy" id="578135"/>
    <lineage>
        <taxon>Eukaryota</taxon>
        <taxon>Metazoa</taxon>
        <taxon>Ecdysozoa</taxon>
        <taxon>Arthropoda</taxon>
        <taxon>Hexapoda</taxon>
        <taxon>Insecta</taxon>
        <taxon>Pterygota</taxon>
        <taxon>Neoptera</taxon>
        <taxon>Endopterygota</taxon>
        <taxon>Diptera</taxon>
        <taxon>Nematocera</taxon>
        <taxon>Psychodoidea</taxon>
        <taxon>Psychodidae</taxon>
        <taxon>Phlebotomus</taxon>
        <taxon>Adlerius</taxon>
    </lineage>
</organism>
<comment type="subcellular location">
    <subcellularLocation>
        <location evidence="1">Secreted</location>
    </subcellularLocation>
</comment>
<sequence length="251" mass="29324">MTNLVTISVILSFLGVANCLQFPRNPDQMRWATKTCLREFRDAPPSLIKEWNEWDLPSSNLTYCFVKCNWIYAGIYNEKTNEFNVDAIRTQFTSQGLLPPKGLENLQRRPAKTSCKDIYRMSIGIIKKYKSDFIKAFYGNSGETAKWYNDNRGTVKGKYQKASEFCKSKEKECQLHCRFYYYRLVDEDYQIFNRKFKIYGISDAQLRQCREKASQAKGCRVAKTLKQCLEKIDSEKVKRALKSLDEISATY</sequence>
<dbReference type="AlphaFoldDB" id="C6G4F2"/>
<dbReference type="GO" id="GO:0007608">
    <property type="term" value="P:sensory perception of smell"/>
    <property type="evidence" value="ECO:0007669"/>
    <property type="project" value="TreeGrafter"/>
</dbReference>
<accession>C6G4F2</accession>
<dbReference type="InterPro" id="IPR036728">
    <property type="entry name" value="PBP_GOBP_sf"/>
</dbReference>
<protein>
    <submittedName>
        <fullName evidence="7">D7-related salivary protein B</fullName>
    </submittedName>
</protein>
<dbReference type="PANTHER" id="PTHR11857">
    <property type="entry name" value="ODORANT BINDING PROTEIN-RELATED"/>
    <property type="match status" value="1"/>
</dbReference>
<evidence type="ECO:0000256" key="4">
    <source>
        <dbReference type="ARBA" id="ARBA00022656"/>
    </source>
</evidence>
<keyword evidence="5 6" id="KW-0732">Signal</keyword>
<evidence type="ECO:0000313" key="7">
    <source>
        <dbReference type="EMBL" id="ACS93521.1"/>
    </source>
</evidence>
<dbReference type="CDD" id="cd23992">
    <property type="entry name" value="PBP_GOBP"/>
    <property type="match status" value="1"/>
</dbReference>
<evidence type="ECO:0000256" key="2">
    <source>
        <dbReference type="ARBA" id="ARBA00008098"/>
    </source>
</evidence>
<comment type="similarity">
    <text evidence="2">Belongs to the PBP/GOBP family.</text>
</comment>
<dbReference type="InterPro" id="IPR006170">
    <property type="entry name" value="PBP/GOBP"/>
</dbReference>
<dbReference type="EMBL" id="FJ538108">
    <property type="protein sequence ID" value="ACS93521.1"/>
    <property type="molecule type" value="mRNA"/>
</dbReference>
<evidence type="ECO:0000256" key="5">
    <source>
        <dbReference type="ARBA" id="ARBA00022729"/>
    </source>
</evidence>
<dbReference type="SUPFAM" id="SSF47565">
    <property type="entry name" value="Insect pheromone/odorant-binding proteins"/>
    <property type="match status" value="1"/>
</dbReference>
<reference evidence="7" key="1">
    <citation type="journal article" date="2009" name="BMC Genomics">
        <title>Analysis of salivary transcripts and antigens of the sand fly Phlebotomus arabicus.</title>
        <authorList>
            <person name="Hostomska J."/>
            <person name="Volfova V."/>
            <person name="Mu J."/>
            <person name="Garfield M."/>
            <person name="Rohousova I."/>
            <person name="Volf P."/>
            <person name="Valenzuela J.G."/>
            <person name="Jochim R.C."/>
        </authorList>
    </citation>
    <scope>NUCLEOTIDE SEQUENCE</scope>
    <source>
        <tissue evidence="7">Salivary gland</tissue>
    </source>
</reference>
<keyword evidence="4" id="KW-0800">Toxin</keyword>
<dbReference type="PANTHER" id="PTHR11857:SF43">
    <property type="entry name" value="GEO07291P1-RELATED"/>
    <property type="match status" value="1"/>
</dbReference>
<dbReference type="GO" id="GO:0005549">
    <property type="term" value="F:odorant binding"/>
    <property type="evidence" value="ECO:0007669"/>
    <property type="project" value="InterPro"/>
</dbReference>
<dbReference type="Gene3D" id="1.10.238.20">
    <property type="entry name" value="Pheromone/general odorant binding protein domain"/>
    <property type="match status" value="1"/>
</dbReference>
<evidence type="ECO:0000256" key="6">
    <source>
        <dbReference type="SAM" id="SignalP"/>
    </source>
</evidence>
<proteinExistence type="evidence at transcript level"/>
<dbReference type="GO" id="GO:0005615">
    <property type="term" value="C:extracellular space"/>
    <property type="evidence" value="ECO:0007669"/>
    <property type="project" value="TreeGrafter"/>
</dbReference>
<evidence type="ECO:0000256" key="3">
    <source>
        <dbReference type="ARBA" id="ARBA00022525"/>
    </source>
</evidence>
<dbReference type="GO" id="GO:0090729">
    <property type="term" value="F:toxin activity"/>
    <property type="evidence" value="ECO:0007669"/>
    <property type="project" value="UniProtKB-KW"/>
</dbReference>
<feature type="signal peptide" evidence="6">
    <location>
        <begin position="1"/>
        <end position="19"/>
    </location>
</feature>
<feature type="chain" id="PRO_5002965098" evidence="6">
    <location>
        <begin position="20"/>
        <end position="251"/>
    </location>
</feature>
<keyword evidence="3" id="KW-0964">Secreted</keyword>
<evidence type="ECO:0000256" key="1">
    <source>
        <dbReference type="ARBA" id="ARBA00004613"/>
    </source>
</evidence>
<name>C6G4F2_9DIPT</name>
<dbReference type="Pfam" id="PF01395">
    <property type="entry name" value="PBP_GOBP"/>
    <property type="match status" value="1"/>
</dbReference>